<keyword evidence="2" id="KW-0472">Membrane</keyword>
<dbReference type="GO" id="GO:0000981">
    <property type="term" value="F:DNA-binding transcription factor activity, RNA polymerase II-specific"/>
    <property type="evidence" value="ECO:0007669"/>
    <property type="project" value="InterPro"/>
</dbReference>
<organism evidence="4 5">
    <name type="scientific">Akanthomyces muscarius</name>
    <name type="common">Entomopathogenic fungus</name>
    <name type="synonym">Lecanicillium muscarium</name>
    <dbReference type="NCBI Taxonomy" id="2231603"/>
    <lineage>
        <taxon>Eukaryota</taxon>
        <taxon>Fungi</taxon>
        <taxon>Dikarya</taxon>
        <taxon>Ascomycota</taxon>
        <taxon>Pezizomycotina</taxon>
        <taxon>Sordariomycetes</taxon>
        <taxon>Hypocreomycetidae</taxon>
        <taxon>Hypocreales</taxon>
        <taxon>Cordycipitaceae</taxon>
        <taxon>Akanthomyces</taxon>
    </lineage>
</organism>
<dbReference type="InterPro" id="IPR052400">
    <property type="entry name" value="Zn2-C6_fungal_TF"/>
</dbReference>
<evidence type="ECO:0000259" key="3">
    <source>
        <dbReference type="PROSITE" id="PS50048"/>
    </source>
</evidence>
<dbReference type="AlphaFoldDB" id="A0A9W8Q6Z8"/>
<dbReference type="PROSITE" id="PS50048">
    <property type="entry name" value="ZN2_CY6_FUNGAL_2"/>
    <property type="match status" value="1"/>
</dbReference>
<dbReference type="PANTHER" id="PTHR47657">
    <property type="entry name" value="STEROL REGULATORY ELEMENT-BINDING PROTEIN ECM22"/>
    <property type="match status" value="1"/>
</dbReference>
<dbReference type="GO" id="GO:0008270">
    <property type="term" value="F:zinc ion binding"/>
    <property type="evidence" value="ECO:0007669"/>
    <property type="project" value="InterPro"/>
</dbReference>
<dbReference type="SMART" id="SM00066">
    <property type="entry name" value="GAL4"/>
    <property type="match status" value="1"/>
</dbReference>
<dbReference type="Gene3D" id="4.10.240.10">
    <property type="entry name" value="Zn(2)-C6 fungal-type DNA-binding domain"/>
    <property type="match status" value="1"/>
</dbReference>
<evidence type="ECO:0000313" key="5">
    <source>
        <dbReference type="Proteomes" id="UP001144673"/>
    </source>
</evidence>
<dbReference type="Proteomes" id="UP001144673">
    <property type="component" value="Chromosome 3"/>
</dbReference>
<reference evidence="4" key="1">
    <citation type="journal article" date="2023" name="Access Microbiol">
        <title>De-novo genome assembly for Akanthomyces muscarius, a biocontrol agent of insect agricultural pests.</title>
        <authorList>
            <person name="Erdos Z."/>
            <person name="Studholme D.J."/>
            <person name="Raymond B."/>
            <person name="Sharma M."/>
        </authorList>
    </citation>
    <scope>NUCLEOTIDE SEQUENCE</scope>
    <source>
        <strain evidence="4">Ve6</strain>
    </source>
</reference>
<name>A0A9W8Q6Z8_AKAMU</name>
<dbReference type="PROSITE" id="PS00463">
    <property type="entry name" value="ZN2_CY6_FUNGAL_1"/>
    <property type="match status" value="1"/>
</dbReference>
<keyword evidence="2" id="KW-0812">Transmembrane</keyword>
<dbReference type="EMBL" id="JAJHUN010000010">
    <property type="protein sequence ID" value="KAJ4147138.1"/>
    <property type="molecule type" value="Genomic_DNA"/>
</dbReference>
<dbReference type="RefSeq" id="XP_056050079.1">
    <property type="nucleotide sequence ID" value="XM_056192998.1"/>
</dbReference>
<keyword evidence="5" id="KW-1185">Reference proteome</keyword>
<comment type="caution">
    <text evidence="4">The sequence shown here is derived from an EMBL/GenBank/DDBJ whole genome shotgun (WGS) entry which is preliminary data.</text>
</comment>
<feature type="domain" description="Zn(2)-C6 fungal-type" evidence="3">
    <location>
        <begin position="28"/>
        <end position="58"/>
    </location>
</feature>
<dbReference type="Pfam" id="PF11951">
    <property type="entry name" value="Fungal_trans_2"/>
    <property type="match status" value="1"/>
</dbReference>
<dbReference type="GeneID" id="80888844"/>
<evidence type="ECO:0000256" key="2">
    <source>
        <dbReference type="SAM" id="Phobius"/>
    </source>
</evidence>
<dbReference type="PANTHER" id="PTHR47657:SF13">
    <property type="entry name" value="ZN(2)-C6 FUNGAL-TYPE DOMAIN-CONTAINING PROTEIN-RELATED"/>
    <property type="match status" value="1"/>
</dbReference>
<dbReference type="InterPro" id="IPR036864">
    <property type="entry name" value="Zn2-C6_fun-type_DNA-bd_sf"/>
</dbReference>
<proteinExistence type="predicted"/>
<keyword evidence="1" id="KW-0539">Nucleus</keyword>
<dbReference type="InterPro" id="IPR021858">
    <property type="entry name" value="Fun_TF"/>
</dbReference>
<evidence type="ECO:0000313" key="4">
    <source>
        <dbReference type="EMBL" id="KAJ4147138.1"/>
    </source>
</evidence>
<keyword evidence="2" id="KW-1133">Transmembrane helix</keyword>
<sequence length="425" mass="48048">MSSSEATSPWAASGVTRRKRRHTKSRAGCLMCKSRKVKCDEMKPECGNCIRFDVACDFLPWPDRKAWASKAPRLDVKRPGRPRANWSCRRVNLVAAPTPEMQSSLARLNCAPDSSPPLDVDSLELFHHYMTTTAATLGDARLWRDEALKLGRQHPCIYHIILSITAYHLAKLRPIESLRYLILAEQHYEAAVRGATSMLPRLDINNCQAIYIVTVLICFTAFAKGPAPGDLLLVAGKGSVPWLSLLQGVRLVLESIGSHVVFTGILAPRNYELEPKICSCTRTGGLSPLVLEQVCQPHYLGWDWRKSFKRVGDLASSHPDPVLVAMYKREFESLARCFETTFGAEHVPQSCTQGKVSVVMAWVYLLTPEFLERLEQKAWIALVMLGYFAVLLQTVERYWFIKDWSSHILREVRQTLGQDFNDLFR</sequence>
<evidence type="ECO:0000256" key="1">
    <source>
        <dbReference type="ARBA" id="ARBA00023242"/>
    </source>
</evidence>
<dbReference type="KEGG" id="amus:LMH87_001685"/>
<dbReference type="Pfam" id="PF00172">
    <property type="entry name" value="Zn_clus"/>
    <property type="match status" value="1"/>
</dbReference>
<feature type="transmembrane region" description="Helical" evidence="2">
    <location>
        <begin position="378"/>
        <end position="400"/>
    </location>
</feature>
<accession>A0A9W8Q6Z8</accession>
<dbReference type="InterPro" id="IPR001138">
    <property type="entry name" value="Zn2Cys6_DnaBD"/>
</dbReference>
<dbReference type="SUPFAM" id="SSF57701">
    <property type="entry name" value="Zn2/Cys6 DNA-binding domain"/>
    <property type="match status" value="1"/>
</dbReference>
<dbReference type="CDD" id="cd00067">
    <property type="entry name" value="GAL4"/>
    <property type="match status" value="1"/>
</dbReference>
<protein>
    <recommendedName>
        <fullName evidence="3">Zn(2)-C6 fungal-type domain-containing protein</fullName>
    </recommendedName>
</protein>
<gene>
    <name evidence="4" type="ORF">LMH87_001685</name>
</gene>